<organism evidence="2">
    <name type="scientific">Amphimedon queenslandica</name>
    <name type="common">Sponge</name>
    <dbReference type="NCBI Taxonomy" id="400682"/>
    <lineage>
        <taxon>Eukaryota</taxon>
        <taxon>Metazoa</taxon>
        <taxon>Porifera</taxon>
        <taxon>Demospongiae</taxon>
        <taxon>Heteroscleromorpha</taxon>
        <taxon>Haplosclerida</taxon>
        <taxon>Niphatidae</taxon>
        <taxon>Amphimedon</taxon>
    </lineage>
</organism>
<name>A0A1X7VS57_AMPQE</name>
<accession>A0A1X7VS57</accession>
<sequence>MVHFYLKNHGLNSFSIQFNADNCLGPNKNNTVIQYLLWRVTTGLNASISISFLPVGHTKFTPDGALDF</sequence>
<dbReference type="AlphaFoldDB" id="A0A1X7VS57"/>
<reference evidence="2" key="1">
    <citation type="submission" date="2017-05" db="UniProtKB">
        <authorList>
            <consortium name="EnsemblMetazoa"/>
        </authorList>
    </citation>
    <scope>IDENTIFICATION</scope>
</reference>
<evidence type="ECO:0000259" key="1">
    <source>
        <dbReference type="Pfam" id="PF25273"/>
    </source>
</evidence>
<feature type="domain" description="DUF7869" evidence="1">
    <location>
        <begin position="18"/>
        <end position="59"/>
    </location>
</feature>
<proteinExistence type="predicted"/>
<dbReference type="InParanoid" id="A0A1X7VS57"/>
<dbReference type="Pfam" id="PF25273">
    <property type="entry name" value="DUF7869"/>
    <property type="match status" value="1"/>
</dbReference>
<dbReference type="EnsemblMetazoa" id="Aqu2.1.42932_001">
    <property type="protein sequence ID" value="Aqu2.1.42932_001"/>
    <property type="gene ID" value="Aqu2.1.42932"/>
</dbReference>
<dbReference type="InterPro" id="IPR057191">
    <property type="entry name" value="DUF7869"/>
</dbReference>
<dbReference type="PANTHER" id="PTHR34415">
    <property type="entry name" value="INTEGRASE CATALYTIC DOMAIN-CONTAINING PROTEIN"/>
    <property type="match status" value="1"/>
</dbReference>
<evidence type="ECO:0000313" key="2">
    <source>
        <dbReference type="EnsemblMetazoa" id="Aqu2.1.42932_001"/>
    </source>
</evidence>
<dbReference type="PANTHER" id="PTHR34415:SF1">
    <property type="entry name" value="INTEGRASE CATALYTIC DOMAIN-CONTAINING PROTEIN"/>
    <property type="match status" value="1"/>
</dbReference>
<protein>
    <recommendedName>
        <fullName evidence="1">DUF7869 domain-containing protein</fullName>
    </recommendedName>
</protein>